<dbReference type="SUPFAM" id="SSF101898">
    <property type="entry name" value="NHL repeat"/>
    <property type="match status" value="2"/>
</dbReference>
<organism evidence="2 3">
    <name type="scientific">Nitrosopumilus cobalaminigenes</name>
    <dbReference type="NCBI Taxonomy" id="1470066"/>
    <lineage>
        <taxon>Archaea</taxon>
        <taxon>Nitrososphaerota</taxon>
        <taxon>Nitrososphaeria</taxon>
        <taxon>Nitrosopumilales</taxon>
        <taxon>Nitrosopumilaceae</taxon>
        <taxon>Nitrosopumilus</taxon>
    </lineage>
</organism>
<dbReference type="InterPro" id="IPR018511">
    <property type="entry name" value="Hemolysin-typ_Ca-bd_CS"/>
</dbReference>
<name>A0A7D5R659_9ARCH</name>
<dbReference type="InterPro" id="IPR011049">
    <property type="entry name" value="Serralysin-like_metalloprot_C"/>
</dbReference>
<dbReference type="GO" id="GO:0005509">
    <property type="term" value="F:calcium ion binding"/>
    <property type="evidence" value="ECO:0007669"/>
    <property type="project" value="InterPro"/>
</dbReference>
<dbReference type="AlphaFoldDB" id="A0A7D5R659"/>
<dbReference type="Pfam" id="PF00353">
    <property type="entry name" value="HemolysinCabind"/>
    <property type="match status" value="2"/>
</dbReference>
<dbReference type="InterPro" id="IPR050952">
    <property type="entry name" value="TRIM-NHL_E3_ligases"/>
</dbReference>
<keyword evidence="3" id="KW-1185">Reference proteome</keyword>
<keyword evidence="1" id="KW-0677">Repeat</keyword>
<dbReference type="PANTHER" id="PTHR24104:SF25">
    <property type="entry name" value="PROTEIN LIN-41"/>
    <property type="match status" value="1"/>
</dbReference>
<evidence type="ECO:0000313" key="3">
    <source>
        <dbReference type="Proteomes" id="UP000509771"/>
    </source>
</evidence>
<dbReference type="GO" id="GO:0008270">
    <property type="term" value="F:zinc ion binding"/>
    <property type="evidence" value="ECO:0007669"/>
    <property type="project" value="UniProtKB-KW"/>
</dbReference>
<dbReference type="EMBL" id="CP026993">
    <property type="protein sequence ID" value="QLH02502.1"/>
    <property type="molecule type" value="Genomic_DNA"/>
</dbReference>
<dbReference type="InterPro" id="IPR011042">
    <property type="entry name" value="6-blade_b-propeller_TolB-like"/>
</dbReference>
<dbReference type="Pfam" id="PF01436">
    <property type="entry name" value="NHL"/>
    <property type="match status" value="3"/>
</dbReference>
<dbReference type="Gene3D" id="2.120.10.30">
    <property type="entry name" value="TolB, C-terminal domain"/>
    <property type="match status" value="2"/>
</dbReference>
<evidence type="ECO:0000313" key="2">
    <source>
        <dbReference type="EMBL" id="QLH02502.1"/>
    </source>
</evidence>
<dbReference type="PROSITE" id="PS00330">
    <property type="entry name" value="HEMOLYSIN_CALCIUM"/>
    <property type="match status" value="1"/>
</dbReference>
<dbReference type="SUPFAM" id="SSF51120">
    <property type="entry name" value="beta-Roll"/>
    <property type="match status" value="1"/>
</dbReference>
<protein>
    <submittedName>
        <fullName evidence="2">6-bladed beta-propeller</fullName>
    </submittedName>
</protein>
<dbReference type="PROSITE" id="PS51125">
    <property type="entry name" value="NHL"/>
    <property type="match status" value="3"/>
</dbReference>
<dbReference type="OrthoDB" id="295891at2157"/>
<dbReference type="KEGG" id="ncl:C5F47_02450"/>
<proteinExistence type="predicted"/>
<gene>
    <name evidence="2" type="ORF">C5F47_02450</name>
</gene>
<dbReference type="InterPro" id="IPR001343">
    <property type="entry name" value="Hemolysn_Ca-bd"/>
</dbReference>
<dbReference type="InterPro" id="IPR001258">
    <property type="entry name" value="NHL_repeat"/>
</dbReference>
<dbReference type="PRINTS" id="PR00313">
    <property type="entry name" value="CABNDNGRPT"/>
</dbReference>
<dbReference type="PANTHER" id="PTHR24104">
    <property type="entry name" value="E3 UBIQUITIN-PROTEIN LIGASE NHLRC1-RELATED"/>
    <property type="match status" value="1"/>
</dbReference>
<reference evidence="2 3" key="1">
    <citation type="submission" date="2018-02" db="EMBL/GenBank/DDBJ databases">
        <title>Complete genome of Nitrosopumilus cobalaminigenes HCA1.</title>
        <authorList>
            <person name="Qin W."/>
            <person name="Zheng Y."/>
            <person name="Stahl D.A."/>
        </authorList>
    </citation>
    <scope>NUCLEOTIDE SEQUENCE [LARGE SCALE GENOMIC DNA]</scope>
    <source>
        <strain evidence="2 3">HCA1</strain>
    </source>
</reference>
<sequence>MKLSITIMTISVLLLATSFSQTSFGFGDYDYLTEWGSFGIVDAGHFSHPQFIAVGEDGSIYVSDLGNKRVQKFTSEGQYLTEWGKSGKLAGEFHYPSGIAVSGDSVFVADRDLNRIQKFTTDGEFVSQWGGKGIYEGQFYFPNGIAVNNGTVYVVDTGNQRIQTFTTDGDFISSFGSSGLSEGHFLTAVGIDIDDNGNVYITDKGNSKVEKFDAAGNFLQSLSFHSSNYAFTPEAIAVDPTGGMFIVNSANDRILHLSQDSGLKLNIFDQVGPYTDSFEIITDIAIGINGELLVVDSAKHNIKSFETSFYTEPVIVDFVPTVEVVEGIIDDKTKPVIVAPISLEVEAADYLTMVSYGNATATDENGIKALINNAPDAFTPGVTTIIWIAFDPVGYSSSAYQTITVNTCGQAYSDYNLIEGTEGDDVIQGTDGNDLIFGLAGNDLISGGLGDDCIFGGHGDDIVSGGDGDDTIRGNSGHDVLKGQSGIDVIYANSGSDVIDGGANSDRCYIDSEKDLLLNCE</sequence>
<evidence type="ECO:0000256" key="1">
    <source>
        <dbReference type="ARBA" id="ARBA00022737"/>
    </source>
</evidence>
<dbReference type="Proteomes" id="UP000509771">
    <property type="component" value="Chromosome"/>
</dbReference>
<dbReference type="Gene3D" id="2.150.10.10">
    <property type="entry name" value="Serralysin-like metalloprotease, C-terminal"/>
    <property type="match status" value="2"/>
</dbReference>
<accession>A0A7D5R659</accession>